<sequence length="121" mass="13934">MRNLVIFEIVVKAPPFRVNFFGDESLPMEIERCNNASDTFIIFSLSDNFSYSFNRLLISNSSSNNSSSGCSSDSSKNNSSSNKFIVYMKRFFYSLVSCSRAFSLSRFLPVRLFFPRLQLDW</sequence>
<organism evidence="1 2">
    <name type="scientific">Cardiocondyla obscurior</name>
    <dbReference type="NCBI Taxonomy" id="286306"/>
    <lineage>
        <taxon>Eukaryota</taxon>
        <taxon>Metazoa</taxon>
        <taxon>Ecdysozoa</taxon>
        <taxon>Arthropoda</taxon>
        <taxon>Hexapoda</taxon>
        <taxon>Insecta</taxon>
        <taxon>Pterygota</taxon>
        <taxon>Neoptera</taxon>
        <taxon>Endopterygota</taxon>
        <taxon>Hymenoptera</taxon>
        <taxon>Apocrita</taxon>
        <taxon>Aculeata</taxon>
        <taxon>Formicoidea</taxon>
        <taxon>Formicidae</taxon>
        <taxon>Myrmicinae</taxon>
        <taxon>Cardiocondyla</taxon>
    </lineage>
</organism>
<keyword evidence="2" id="KW-1185">Reference proteome</keyword>
<name>A0AAW2EEE9_9HYME</name>
<dbReference type="AlphaFoldDB" id="A0AAW2EEE9"/>
<proteinExistence type="predicted"/>
<accession>A0AAW2EEE9</accession>
<evidence type="ECO:0000313" key="1">
    <source>
        <dbReference type="EMBL" id="KAL0101300.1"/>
    </source>
</evidence>
<dbReference type="EMBL" id="JADYXP020000024">
    <property type="protein sequence ID" value="KAL0101300.1"/>
    <property type="molecule type" value="Genomic_DNA"/>
</dbReference>
<evidence type="ECO:0000313" key="2">
    <source>
        <dbReference type="Proteomes" id="UP001430953"/>
    </source>
</evidence>
<gene>
    <name evidence="1" type="ORF">PUN28_018837</name>
</gene>
<protein>
    <submittedName>
        <fullName evidence="1">Uncharacterized protein</fullName>
    </submittedName>
</protein>
<comment type="caution">
    <text evidence="1">The sequence shown here is derived from an EMBL/GenBank/DDBJ whole genome shotgun (WGS) entry which is preliminary data.</text>
</comment>
<dbReference type="Proteomes" id="UP001430953">
    <property type="component" value="Unassembled WGS sequence"/>
</dbReference>
<reference evidence="1 2" key="1">
    <citation type="submission" date="2023-03" db="EMBL/GenBank/DDBJ databases">
        <title>High recombination rates correlate with genetic variation in Cardiocondyla obscurior ants.</title>
        <authorList>
            <person name="Errbii M."/>
        </authorList>
    </citation>
    <scope>NUCLEOTIDE SEQUENCE [LARGE SCALE GENOMIC DNA]</scope>
    <source>
        <strain evidence="1">Alpha-2009</strain>
        <tissue evidence="1">Whole body</tissue>
    </source>
</reference>